<evidence type="ECO:0000313" key="1">
    <source>
        <dbReference type="EMBL" id="CAG1986629.1"/>
    </source>
</evidence>
<organism evidence="2">
    <name type="scientific">Gibberella zeae</name>
    <name type="common">Wheat head blight fungus</name>
    <name type="synonym">Fusarium graminearum</name>
    <dbReference type="NCBI Taxonomy" id="5518"/>
    <lineage>
        <taxon>Eukaryota</taxon>
        <taxon>Fungi</taxon>
        <taxon>Dikarya</taxon>
        <taxon>Ascomycota</taxon>
        <taxon>Pezizomycotina</taxon>
        <taxon>Sordariomycetes</taxon>
        <taxon>Hypocreomycetidae</taxon>
        <taxon>Hypocreales</taxon>
        <taxon>Nectriaceae</taxon>
        <taxon>Fusarium</taxon>
    </lineage>
</organism>
<dbReference type="Proteomes" id="UP000746612">
    <property type="component" value="Unassembled WGS sequence"/>
</dbReference>
<reference evidence="2" key="1">
    <citation type="submission" date="2019-04" db="EMBL/GenBank/DDBJ databases">
        <authorList>
            <person name="Melise S."/>
            <person name="Noan J."/>
            <person name="Okalmin O."/>
        </authorList>
    </citation>
    <scope>NUCLEOTIDE SEQUENCE</scope>
    <source>
        <strain evidence="2">FN9</strain>
    </source>
</reference>
<gene>
    <name evidence="2" type="ORF">FUG_LOCUS431774</name>
    <name evidence="1" type="ORF">MDCFG202_LOCUS278330</name>
</gene>
<accession>A0A679NEL8</accession>
<dbReference type="EMBL" id="CAJPIJ010000136">
    <property type="protein sequence ID" value="CAG1986629.1"/>
    <property type="molecule type" value="Genomic_DNA"/>
</dbReference>
<protein>
    <submittedName>
        <fullName evidence="2">Uncharacterized protein</fullName>
    </submittedName>
</protein>
<reference evidence="1" key="2">
    <citation type="submission" date="2021-03" db="EMBL/GenBank/DDBJ databases">
        <authorList>
            <person name="Alouane T."/>
            <person name="Langin T."/>
            <person name="Bonhomme L."/>
        </authorList>
    </citation>
    <scope>NUCLEOTIDE SEQUENCE</scope>
    <source>
        <strain evidence="1">MDC_Fg202</strain>
    </source>
</reference>
<name>A0A679NEL8_GIBZA</name>
<dbReference type="EMBL" id="CAAKMV010000152">
    <property type="protein sequence ID" value="VIO61642.1"/>
    <property type="molecule type" value="Genomic_DNA"/>
</dbReference>
<dbReference type="AlphaFoldDB" id="A0A679NEL8"/>
<proteinExistence type="predicted"/>
<dbReference type="OrthoDB" id="10279005at2759"/>
<dbReference type="OMA" id="DEWRCEH"/>
<evidence type="ECO:0000313" key="2">
    <source>
        <dbReference type="EMBL" id="VIO61642.1"/>
    </source>
</evidence>
<sequence length="118" mass="13858">MVCDRPPRFPHGLAYQMVGKQPYPYLWLTLIMMLGYRIYHRGVILCRVEPMNAYLINFPLPMGSLRLRSHTKHPRAAGDSCDEWRCEHHYPPLDGRTLCAYVTLWHDADTTDRWVDAN</sequence>